<reference evidence="1 2" key="1">
    <citation type="submission" date="2016-10" db="EMBL/GenBank/DDBJ databases">
        <authorList>
            <person name="de Groot N.N."/>
        </authorList>
    </citation>
    <scope>NUCLEOTIDE SEQUENCE [LARGE SCALE GENOMIC DNA]</scope>
    <source>
        <strain evidence="1 2">DSM 12992</strain>
    </source>
</reference>
<dbReference type="OrthoDB" id="9812605at2"/>
<keyword evidence="2" id="KW-1185">Reference proteome</keyword>
<dbReference type="RefSeq" id="WP_090088627.1">
    <property type="nucleotide sequence ID" value="NZ_FOMG01000003.1"/>
</dbReference>
<proteinExistence type="predicted"/>
<protein>
    <submittedName>
        <fullName evidence="1">Uncharacterized protein</fullName>
    </submittedName>
</protein>
<organism evidence="1 2">
    <name type="scientific">Clostridium uliginosum</name>
    <dbReference type="NCBI Taxonomy" id="119641"/>
    <lineage>
        <taxon>Bacteria</taxon>
        <taxon>Bacillati</taxon>
        <taxon>Bacillota</taxon>
        <taxon>Clostridia</taxon>
        <taxon>Eubacteriales</taxon>
        <taxon>Clostridiaceae</taxon>
        <taxon>Clostridium</taxon>
    </lineage>
</organism>
<evidence type="ECO:0000313" key="1">
    <source>
        <dbReference type="EMBL" id="SFC37676.1"/>
    </source>
</evidence>
<gene>
    <name evidence="1" type="ORF">SAMN05421842_10318</name>
</gene>
<name>A0A1I1IN47_9CLOT</name>
<accession>A0A1I1IN47</accession>
<sequence length="78" mass="9178">MEEDLIDYDYNKSMIGTFDVDNKIQAKELVIKNPQRYKSLANTLANRIEEIDFTGVPEYRAKAMIELLKSRCKMIQKF</sequence>
<evidence type="ECO:0000313" key="2">
    <source>
        <dbReference type="Proteomes" id="UP000199263"/>
    </source>
</evidence>
<dbReference type="Proteomes" id="UP000199263">
    <property type="component" value="Unassembled WGS sequence"/>
</dbReference>
<dbReference type="EMBL" id="FOMG01000003">
    <property type="protein sequence ID" value="SFC37676.1"/>
    <property type="molecule type" value="Genomic_DNA"/>
</dbReference>
<dbReference type="AlphaFoldDB" id="A0A1I1IN47"/>